<comment type="caution">
    <text evidence="3">The sequence shown here is derived from an EMBL/GenBank/DDBJ whole genome shotgun (WGS) entry which is preliminary data.</text>
</comment>
<feature type="transmembrane region" description="Helical" evidence="2">
    <location>
        <begin position="390"/>
        <end position="408"/>
    </location>
</feature>
<dbReference type="Gene3D" id="3.30.70.1440">
    <property type="entry name" value="Multidrug efflux transporter AcrB pore domain"/>
    <property type="match status" value="1"/>
</dbReference>
<dbReference type="SUPFAM" id="SSF82693">
    <property type="entry name" value="Multidrug efflux transporter AcrB pore domain, PN1, PN2, PC1 and PC2 subdomains"/>
    <property type="match status" value="3"/>
</dbReference>
<sequence length="1046" mass="116505">MVKYFITRRVTTCVGFLLILLFGAIATSKLKIDLLPNISFPTLTIVTLYPNASPGEIETLISKPVEEIVASVPGTDRISSDSVEGASIVYIRFRWGTNMDQAMIQTREKVDLVKGNLPQDTKKSIVLRFDPNESAILRLAAIPNSKSIKDLRFFLQKTVFPYIERSEGVAAVSLSGGLQRQIQVIVDRDRLQAYGIGIDTVIDQISSANLNFPAGNIRQNEKEILIRTDGAFKSLEEINDTLIGLTEQGVPIYLKSIAEIKDGTKERTSLTKLNGSESISISIKKESGKNTVSIVSNLITLIQELNEKFQNDVQLKIVEDQSIFIKEAVTSVILSGLFAAIICYFILFLFYQNWKEPIIVVSAIPLSSLLTLIFMYFLNITVNTMSMGGLALGVGMVVDSSAVVLESIKSKLKEYSSSIEAGISGVEEVYGSLIASTVTSCVVFLPVLFVEGIAGAIFSDFALTITLSLVSSFIVSTTLIPTLTQLNFFKNNSIQNYRKSIFLHKVEKFEGLIYYFLDRFFKRKSISYLLLAGFTLATCFLFVVLSKEMMPELDQGSYTIKIKAPEGTTLLQTESICNHLHQILSETNETTNILQQIGYEEKDLVVNPKSDFGLNRAEIFVQLKDGIRFKNHIESLQSKINELTRIYGTEIALVPTKTILASLLSSDGFEFNLEISGQNWNKIREITAAIENSFKNSEIISSYKSSLGQKSKEVRVILDRNKMAFFGLTVEKIATNMKSFVKGDFASKFRENDYEYEILVRSRLEDRYDKLSILEIPIETPSGKMIRFSAFATLVDTEIDRKIFRKDGSRTAILSLSALDENKSELEQKIKNIVNEYENNRDVSVLEGDSQKEMRKSFYALSYAAIFAIVLVYMTMASQFENLIQPFIILSSIIITIFGSFLSLFLFGHSLNIISSMGIVLLAGLVVNNGIILIDTYRISMHSNSNADITFLKSGIKKRLFTILNTTATTMLGMIPAIVTFGNPSPQAPLAVAVIGGLFFSTIFSLIVIPVLYHSSIQNENQKISILAPVDFSDSNPKKKNSKIKK</sequence>
<dbReference type="PRINTS" id="PR00702">
    <property type="entry name" value="ACRIFLAVINRP"/>
</dbReference>
<dbReference type="PANTHER" id="PTHR32063:SF0">
    <property type="entry name" value="SWARMING MOTILITY PROTEIN SWRC"/>
    <property type="match status" value="1"/>
</dbReference>
<evidence type="ECO:0000256" key="2">
    <source>
        <dbReference type="SAM" id="Phobius"/>
    </source>
</evidence>
<dbReference type="Gene3D" id="3.30.70.1430">
    <property type="entry name" value="Multidrug efflux transporter AcrB pore domain"/>
    <property type="match status" value="2"/>
</dbReference>
<dbReference type="InterPro" id="IPR027463">
    <property type="entry name" value="AcrB_DN_DC_subdom"/>
</dbReference>
<dbReference type="InterPro" id="IPR001036">
    <property type="entry name" value="Acrflvin-R"/>
</dbReference>
<dbReference type="SUPFAM" id="SSF82866">
    <property type="entry name" value="Multidrug efflux transporter AcrB transmembrane domain"/>
    <property type="match status" value="2"/>
</dbReference>
<evidence type="ECO:0000256" key="1">
    <source>
        <dbReference type="SAM" id="Coils"/>
    </source>
</evidence>
<feature type="coiled-coil region" evidence="1">
    <location>
        <begin position="816"/>
        <end position="843"/>
    </location>
</feature>
<feature type="transmembrane region" description="Helical" evidence="2">
    <location>
        <begin position="988"/>
        <end position="1013"/>
    </location>
</feature>
<feature type="transmembrane region" description="Helical" evidence="2">
    <location>
        <begin position="526"/>
        <end position="545"/>
    </location>
</feature>
<dbReference type="Proteomes" id="UP000298200">
    <property type="component" value="Unassembled WGS sequence"/>
</dbReference>
<dbReference type="Pfam" id="PF00873">
    <property type="entry name" value="ACR_tran"/>
    <property type="match status" value="1"/>
</dbReference>
<organism evidence="3 4">
    <name type="scientific">Leptospira yanagawae</name>
    <dbReference type="NCBI Taxonomy" id="293069"/>
    <lineage>
        <taxon>Bacteria</taxon>
        <taxon>Pseudomonadati</taxon>
        <taxon>Spirochaetota</taxon>
        <taxon>Spirochaetia</taxon>
        <taxon>Leptospirales</taxon>
        <taxon>Leptospiraceae</taxon>
        <taxon>Leptospira</taxon>
    </lineage>
</organism>
<feature type="transmembrane region" description="Helical" evidence="2">
    <location>
        <begin position="429"/>
        <end position="449"/>
    </location>
</feature>
<dbReference type="SUPFAM" id="SSF82714">
    <property type="entry name" value="Multidrug efflux transporter AcrB TolC docking domain, DN and DC subdomains"/>
    <property type="match status" value="2"/>
</dbReference>
<evidence type="ECO:0000313" key="3">
    <source>
        <dbReference type="EMBL" id="TGL17933.1"/>
    </source>
</evidence>
<feature type="transmembrane region" description="Helical" evidence="2">
    <location>
        <begin position="461"/>
        <end position="489"/>
    </location>
</feature>
<keyword evidence="2" id="KW-0812">Transmembrane</keyword>
<dbReference type="RefSeq" id="WP_135636977.1">
    <property type="nucleotide sequence ID" value="NZ_RQFU01000020.1"/>
</dbReference>
<keyword evidence="2" id="KW-0472">Membrane</keyword>
<protein>
    <submittedName>
        <fullName evidence="3">Efflux RND transporter permease subunit</fullName>
    </submittedName>
</protein>
<dbReference type="Gene3D" id="3.30.2090.10">
    <property type="entry name" value="Multidrug efflux transporter AcrB TolC docking domain, DN and DC subdomains"/>
    <property type="match status" value="2"/>
</dbReference>
<feature type="transmembrane region" description="Helical" evidence="2">
    <location>
        <begin position="858"/>
        <end position="875"/>
    </location>
</feature>
<keyword evidence="4" id="KW-1185">Reference proteome</keyword>
<reference evidence="4" key="1">
    <citation type="journal article" date="2019" name="PLoS Negl. Trop. Dis.">
        <title>Revisiting the worldwide diversity of Leptospira species in the environment.</title>
        <authorList>
            <person name="Vincent A.T."/>
            <person name="Schiettekatte O."/>
            <person name="Bourhy P."/>
            <person name="Veyrier F.J."/>
            <person name="Picardeau M."/>
        </authorList>
    </citation>
    <scope>NUCLEOTIDE SEQUENCE [LARGE SCALE GENOMIC DNA]</scope>
    <source>
        <strain evidence="4">201800272</strain>
    </source>
</reference>
<name>A0ABY2M207_9LEPT</name>
<dbReference type="Gene3D" id="3.30.70.1320">
    <property type="entry name" value="Multidrug efflux transporter AcrB pore domain like"/>
    <property type="match status" value="1"/>
</dbReference>
<gene>
    <name evidence="3" type="ORF">EHQ46_15875</name>
</gene>
<dbReference type="Gene3D" id="1.20.1640.10">
    <property type="entry name" value="Multidrug efflux transporter AcrB transmembrane domain"/>
    <property type="match status" value="2"/>
</dbReference>
<feature type="transmembrane region" description="Helical" evidence="2">
    <location>
        <begin position="913"/>
        <end position="934"/>
    </location>
</feature>
<dbReference type="EMBL" id="RQFU01000020">
    <property type="protein sequence ID" value="TGL17933.1"/>
    <property type="molecule type" value="Genomic_DNA"/>
</dbReference>
<feature type="transmembrane region" description="Helical" evidence="2">
    <location>
        <begin position="328"/>
        <end position="351"/>
    </location>
</feature>
<proteinExistence type="predicted"/>
<keyword evidence="2" id="KW-1133">Transmembrane helix</keyword>
<accession>A0ABY2M207</accession>
<feature type="transmembrane region" description="Helical" evidence="2">
    <location>
        <begin position="358"/>
        <end position="378"/>
    </location>
</feature>
<feature type="transmembrane region" description="Helical" evidence="2">
    <location>
        <begin position="887"/>
        <end position="907"/>
    </location>
</feature>
<evidence type="ECO:0000313" key="4">
    <source>
        <dbReference type="Proteomes" id="UP000298200"/>
    </source>
</evidence>
<keyword evidence="1" id="KW-0175">Coiled coil</keyword>
<feature type="transmembrane region" description="Helical" evidence="2">
    <location>
        <begin position="960"/>
        <end position="982"/>
    </location>
</feature>
<dbReference type="PANTHER" id="PTHR32063">
    <property type="match status" value="1"/>
</dbReference>